<dbReference type="EMBL" id="JADDUC010000024">
    <property type="protein sequence ID" value="KAG0124642.1"/>
    <property type="molecule type" value="Genomic_DNA"/>
</dbReference>
<feature type="region of interest" description="Disordered" evidence="9">
    <location>
        <begin position="784"/>
        <end position="817"/>
    </location>
</feature>
<evidence type="ECO:0000313" key="11">
    <source>
        <dbReference type="EMBL" id="KAI1231917.1"/>
    </source>
</evidence>
<keyword evidence="5" id="KW-0811">Translocation</keyword>
<dbReference type="InterPro" id="IPR037700">
    <property type="entry name" value="NUP88/NUP82"/>
</dbReference>
<dbReference type="PANTHER" id="PTHR13257:SF0">
    <property type="entry name" value="NUCLEAR PORE COMPLEX PROTEIN NUP88"/>
    <property type="match status" value="1"/>
</dbReference>
<dbReference type="GO" id="GO:0017056">
    <property type="term" value="F:structural constituent of nuclear pore"/>
    <property type="evidence" value="ECO:0007669"/>
    <property type="project" value="InterPro"/>
</dbReference>
<keyword evidence="4" id="KW-0653">Protein transport</keyword>
<feature type="coiled-coil region" evidence="8">
    <location>
        <begin position="584"/>
        <end position="657"/>
    </location>
</feature>
<reference evidence="11 12" key="2">
    <citation type="journal article" date="2021" name="J. Hered.">
        <title>Feather Gene Expression Elucidates the Developmental Basis of Plumage Iridescence in African Starlings.</title>
        <authorList>
            <person name="Rubenstein D.R."/>
            <person name="Corvelo A."/>
            <person name="MacManes M.D."/>
            <person name="Maia R."/>
            <person name="Narzisi G."/>
            <person name="Rousaki A."/>
            <person name="Vandenabeele P."/>
            <person name="Shawkey M.D."/>
            <person name="Solomon J."/>
        </authorList>
    </citation>
    <scope>NUCLEOTIDE SEQUENCE [LARGE SCALE GENOMIC DNA]</scope>
    <source>
        <strain evidence="11">SS15</strain>
    </source>
</reference>
<keyword evidence="8" id="KW-0175">Coiled coil</keyword>
<evidence type="ECO:0000256" key="3">
    <source>
        <dbReference type="ARBA" id="ARBA00022816"/>
    </source>
</evidence>
<evidence type="ECO:0000313" key="10">
    <source>
        <dbReference type="EMBL" id="KAG0124642.1"/>
    </source>
</evidence>
<evidence type="ECO:0000256" key="4">
    <source>
        <dbReference type="ARBA" id="ARBA00022927"/>
    </source>
</evidence>
<evidence type="ECO:0000256" key="8">
    <source>
        <dbReference type="SAM" id="Coils"/>
    </source>
</evidence>
<reference evidence="11" key="3">
    <citation type="submission" date="2022-01" db="EMBL/GenBank/DDBJ databases">
        <authorList>
            <person name="Rubenstein D.R."/>
        </authorList>
    </citation>
    <scope>NUCLEOTIDE SEQUENCE</scope>
    <source>
        <strain evidence="11">SS15</strain>
        <tissue evidence="11">Liver</tissue>
    </source>
</reference>
<dbReference type="GO" id="GO:0005643">
    <property type="term" value="C:nuclear pore"/>
    <property type="evidence" value="ECO:0007669"/>
    <property type="project" value="UniProtKB-SubCell"/>
</dbReference>
<dbReference type="GO" id="GO:0006406">
    <property type="term" value="P:mRNA export from nucleus"/>
    <property type="evidence" value="ECO:0007669"/>
    <property type="project" value="TreeGrafter"/>
</dbReference>
<dbReference type="EMBL" id="JADDUC020000024">
    <property type="protein sequence ID" value="KAI1231917.1"/>
    <property type="molecule type" value="Genomic_DNA"/>
</dbReference>
<sequence length="1108" mass="123571">MAADCGPAEQWRAALPQHALFGRLRERAPAAPRPPRLRDLLCGLGADLLLWDGPAAALLAIGLRRLGGNDPAALGRYQTLLCINPPLFEVHQTLLSPAQHHVALIGTKGLMVLELPKRWGKNSEFEGGKSTVNCSTIPIAERFFTSSTSLTLKHAAWYPCDTLEPHIVLLTSDNTIRFYSLKVPQTPIKVIVLSDTEEETLTIKTGRAYTASLGETAVAFDFGPQVPVPRHALGQRGSEEVLGYPLYILYENGETFLTYISLLQSTGSLGKLLGPLPMHPAAEDNYGYDACAVLCLPCVPNILVIATESGMLYHCVVLDGEEDDEQSEKSWDPRSDLIPSLYVFECVELELALKLATGDEEDPLESDFSCPIKLHRDPKCPSRYHCTHEAGVHSVGLTWINKLHKFLGSDEEDKDSLQELGAEQKCFVEHILCTKPLPCRQPAPIRGFWIVSDVLGPTMICITNTYECITRPLLSTVHPASPPLLCTREDKDLAVSPLRIVAESEHSFEKHIQGILQRSSANPLHLKSADKDAAPPPEECLQLLSRATQVFREEYILKQDLAKEEIQQRVKLLWGQKKKQLEDLNYCREERKSLREMAERLADKYEEAKEKQEDIMNRMKKVLRSFHSQLPVLSDTEKDMKKELQAVHDQLQHLSNAIRQGRTYPGDGETDQRHQEPRELLTCPWRGPCTQRLDGLYLPLLFPLEGQQFAGSTSPTSEQPGFQFQTELFKSLTLKQLVKKGDSCSNTKMVTAGTETGAQVSRIARILSRESACRILSSCTCREPNRNHHQQRGTAQSQAQTQPKGSPKGPKSPGAEEMQGVKEHKILFSLDLFFQEEDLSLQLLLELFHLAELLRGEHDFHPLHVPHQQALGLQELVIGFLPSKLTKNWNECPAESPEYLMDADTKQTLDITRINIPDKKLHQTPPTVPAPLSERFTVCGEENSTPERGKPGGCAPQLCPGTGPALQKELQQFPFRAVQLSDTAAFTQTFLADCTAEGSYLLYRLWAFAQTSHCLSKQEQADGSTELGTVNSQELGMIKATTPNTQIPQKNNKQWLFTTKSRRTTPTYADLTSMTAENLTFPSVVSKDKPAMTDLKPRNGLFTLHIPT</sequence>
<reference evidence="10" key="1">
    <citation type="submission" date="2020-10" db="EMBL/GenBank/DDBJ databases">
        <title>Feather gene expression reveals the developmental basis of iridescence in African starlings.</title>
        <authorList>
            <person name="Rubenstein D.R."/>
        </authorList>
    </citation>
    <scope>NUCLEOTIDE SEQUENCE</scope>
    <source>
        <strain evidence="10">SS15</strain>
        <tissue evidence="10">Liver</tissue>
    </source>
</reference>
<gene>
    <name evidence="11" type="ORF">IHE44_0007559</name>
    <name evidence="10" type="ORF">IHE44_006391</name>
</gene>
<evidence type="ECO:0000256" key="2">
    <source>
        <dbReference type="ARBA" id="ARBA00022448"/>
    </source>
</evidence>
<dbReference type="Pfam" id="PF10168">
    <property type="entry name" value="Nup88"/>
    <property type="match status" value="1"/>
</dbReference>
<organism evidence="10">
    <name type="scientific">Lamprotornis superbus</name>
    <dbReference type="NCBI Taxonomy" id="245042"/>
    <lineage>
        <taxon>Eukaryota</taxon>
        <taxon>Metazoa</taxon>
        <taxon>Chordata</taxon>
        <taxon>Craniata</taxon>
        <taxon>Vertebrata</taxon>
        <taxon>Euteleostomi</taxon>
        <taxon>Archelosauria</taxon>
        <taxon>Archosauria</taxon>
        <taxon>Dinosauria</taxon>
        <taxon>Saurischia</taxon>
        <taxon>Theropoda</taxon>
        <taxon>Coelurosauria</taxon>
        <taxon>Aves</taxon>
        <taxon>Neognathae</taxon>
        <taxon>Neoaves</taxon>
        <taxon>Telluraves</taxon>
        <taxon>Australaves</taxon>
        <taxon>Passeriformes</taxon>
        <taxon>Sturnidae</taxon>
        <taxon>Lamprotornis</taxon>
    </lineage>
</organism>
<dbReference type="PANTHER" id="PTHR13257">
    <property type="entry name" value="NUCLEOPORIN NUP84-RELATED"/>
    <property type="match status" value="1"/>
</dbReference>
<keyword evidence="2" id="KW-0813">Transport</keyword>
<evidence type="ECO:0000256" key="9">
    <source>
        <dbReference type="SAM" id="MobiDB-lite"/>
    </source>
</evidence>
<comment type="subcellular location">
    <subcellularLocation>
        <location evidence="1">Nucleus</location>
        <location evidence="1">Nuclear pore complex</location>
    </subcellularLocation>
</comment>
<evidence type="ECO:0000256" key="5">
    <source>
        <dbReference type="ARBA" id="ARBA00023010"/>
    </source>
</evidence>
<dbReference type="OrthoDB" id="341482at2759"/>
<keyword evidence="6" id="KW-0906">Nuclear pore complex</keyword>
<evidence type="ECO:0000256" key="1">
    <source>
        <dbReference type="ARBA" id="ARBA00004567"/>
    </source>
</evidence>
<dbReference type="Proteomes" id="UP000618051">
    <property type="component" value="Unassembled WGS sequence"/>
</dbReference>
<evidence type="ECO:0000313" key="12">
    <source>
        <dbReference type="Proteomes" id="UP000618051"/>
    </source>
</evidence>
<keyword evidence="3" id="KW-0509">mRNA transport</keyword>
<keyword evidence="7" id="KW-0539">Nucleus</keyword>
<accession>A0A835NXA8</accession>
<evidence type="ECO:0008006" key="13">
    <source>
        <dbReference type="Google" id="ProtNLM"/>
    </source>
</evidence>
<comment type="caution">
    <text evidence="10">The sequence shown here is derived from an EMBL/GenBank/DDBJ whole genome shotgun (WGS) entry which is preliminary data.</text>
</comment>
<keyword evidence="12" id="KW-1185">Reference proteome</keyword>
<feature type="compositionally biased region" description="Low complexity" evidence="9">
    <location>
        <begin position="803"/>
        <end position="813"/>
    </location>
</feature>
<dbReference type="GO" id="GO:0000056">
    <property type="term" value="P:ribosomal small subunit export from nucleus"/>
    <property type="evidence" value="ECO:0007669"/>
    <property type="project" value="InterPro"/>
</dbReference>
<dbReference type="AlphaFoldDB" id="A0A835NXA8"/>
<evidence type="ECO:0000256" key="7">
    <source>
        <dbReference type="ARBA" id="ARBA00023242"/>
    </source>
</evidence>
<protein>
    <recommendedName>
        <fullName evidence="13">Nucleoporin 88</fullName>
    </recommendedName>
</protein>
<proteinExistence type="predicted"/>
<name>A0A835NXA8_9PASS</name>
<feature type="compositionally biased region" description="Polar residues" evidence="9">
    <location>
        <begin position="792"/>
        <end position="802"/>
    </location>
</feature>
<evidence type="ECO:0000256" key="6">
    <source>
        <dbReference type="ARBA" id="ARBA00023132"/>
    </source>
</evidence>
<dbReference type="InterPro" id="IPR019321">
    <property type="entry name" value="Nucleoporin_Nup88"/>
</dbReference>
<dbReference type="GO" id="GO:0000055">
    <property type="term" value="P:ribosomal large subunit export from nucleus"/>
    <property type="evidence" value="ECO:0007669"/>
    <property type="project" value="InterPro"/>
</dbReference>
<dbReference type="GO" id="GO:0006606">
    <property type="term" value="P:protein import into nucleus"/>
    <property type="evidence" value="ECO:0007669"/>
    <property type="project" value="TreeGrafter"/>
</dbReference>